<evidence type="ECO:0000313" key="7">
    <source>
        <dbReference type="Proteomes" id="UP000515909"/>
    </source>
</evidence>
<dbReference type="PANTHER" id="PTHR33744:SF15">
    <property type="entry name" value="CARBOHYDRATE DIACID REGULATOR"/>
    <property type="match status" value="1"/>
</dbReference>
<dbReference type="OrthoDB" id="9792148at2"/>
<evidence type="ECO:0000313" key="6">
    <source>
        <dbReference type="Proteomes" id="UP000469440"/>
    </source>
</evidence>
<dbReference type="PANTHER" id="PTHR33744">
    <property type="entry name" value="CARBOHYDRATE DIACID REGULATOR"/>
    <property type="match status" value="1"/>
</dbReference>
<dbReference type="InterPro" id="IPR009057">
    <property type="entry name" value="Homeodomain-like_sf"/>
</dbReference>
<feature type="domain" description="CdaR GGDEF-like" evidence="3">
    <location>
        <begin position="126"/>
        <end position="242"/>
    </location>
</feature>
<dbReference type="SUPFAM" id="SSF46689">
    <property type="entry name" value="Homeodomain-like"/>
    <property type="match status" value="1"/>
</dbReference>
<dbReference type="EMBL" id="VWXL01000052">
    <property type="protein sequence ID" value="MVB10982.1"/>
    <property type="molecule type" value="Genomic_DNA"/>
</dbReference>
<organism evidence="4 6">
    <name type="scientific">Caproicibacter fermentans</name>
    <dbReference type="NCBI Taxonomy" id="2576756"/>
    <lineage>
        <taxon>Bacteria</taxon>
        <taxon>Bacillati</taxon>
        <taxon>Bacillota</taxon>
        <taxon>Clostridia</taxon>
        <taxon>Eubacteriales</taxon>
        <taxon>Acutalibacteraceae</taxon>
        <taxon>Caproicibacter</taxon>
    </lineage>
</organism>
<evidence type="ECO:0000313" key="5">
    <source>
        <dbReference type="EMBL" id="QNK39401.1"/>
    </source>
</evidence>
<keyword evidence="6" id="KW-1185">Reference proteome</keyword>
<accession>A0A7G8T710</accession>
<dbReference type="Proteomes" id="UP000515909">
    <property type="component" value="Chromosome"/>
</dbReference>
<dbReference type="AlphaFoldDB" id="A0A6N8HYY5"/>
<dbReference type="InterPro" id="IPR042070">
    <property type="entry name" value="PucR_C-HTH_sf"/>
</dbReference>
<reference evidence="4 6" key="1">
    <citation type="submission" date="2019-09" db="EMBL/GenBank/DDBJ databases">
        <title>Genome sequence of Clostridium sp. EA1.</title>
        <authorList>
            <person name="Poehlein A."/>
            <person name="Bengelsdorf F.R."/>
            <person name="Daniel R."/>
        </authorList>
    </citation>
    <scope>NUCLEOTIDE SEQUENCE [LARGE SCALE GENOMIC DNA]</scope>
    <source>
        <strain evidence="4 6">EA1</strain>
    </source>
</reference>
<dbReference type="Pfam" id="PF13556">
    <property type="entry name" value="HTH_30"/>
    <property type="match status" value="1"/>
</dbReference>
<gene>
    <name evidence="4" type="ORF">CAFE_16840</name>
    <name evidence="5" type="ORF">HCR03_11625</name>
</gene>
<dbReference type="InterPro" id="IPR025736">
    <property type="entry name" value="PucR_C-HTH_dom"/>
</dbReference>
<dbReference type="RefSeq" id="WP_066645637.1">
    <property type="nucleotide sequence ID" value="NZ_CP060286.1"/>
</dbReference>
<reference evidence="5 7" key="2">
    <citation type="submission" date="2020-08" db="EMBL/GenBank/DDBJ databases">
        <title>The isolate Caproiciproducens sp. 7D4C2 produces n-caproate at mildly acidic conditions from hexoses: genome and rBOX comparison with related strains and chain-elongating bacteria.</title>
        <authorList>
            <person name="Esquivel-Elizondo S."/>
            <person name="Bagci C."/>
            <person name="Temovska M."/>
            <person name="Jeon B.S."/>
            <person name="Bessarab I."/>
            <person name="Williams R.B.H."/>
            <person name="Huson D.H."/>
            <person name="Angenent L.T."/>
        </authorList>
    </citation>
    <scope>NUCLEOTIDE SEQUENCE [LARGE SCALE GENOMIC DNA]</scope>
    <source>
        <strain evidence="5 7">7D4C2</strain>
    </source>
</reference>
<protein>
    <submittedName>
        <fullName evidence="5">Helix-turn-helix domain-containing protein</fullName>
    </submittedName>
</protein>
<dbReference type="InterPro" id="IPR041522">
    <property type="entry name" value="CdaR_GGDEF"/>
</dbReference>
<dbReference type="Proteomes" id="UP000469440">
    <property type="component" value="Unassembled WGS sequence"/>
</dbReference>
<sequence length="361" mass="40736">MSNRLFQGVIHQMKDAIDRTIGVIDETSVIIACSELGRIGEVNDSITAETLAAPGTFVVNGYTYRSFGNRPRPEYAVFVSGSDPEAGRYASLLAVSLSSIKQYYDEKYDRSNFIKNVILDNILPGDIYLKARELRFNSDVSRVCMLIKITNKSDISAFDVIQNLFPDKNKDFIININETDIALVKEVKPGIEMKDLDKLAGSIVDTLSSEFYTHCVVGIGTIVSGIKDLARSFKEAQVALEVGKVFDTERLIVSYDNLGIARLIYQLPTTLCEAFLKEVFKRGSIDSLDHETLFTIQRFFENNLNVSETSRKLFVHRNTLVYRLEKIKKITGLDLREFEDAIIFKVALMVKKYLSSNPVKF</sequence>
<dbReference type="EMBL" id="CP060286">
    <property type="protein sequence ID" value="QNK39401.1"/>
    <property type="molecule type" value="Genomic_DNA"/>
</dbReference>
<accession>A0A6N8HYY5</accession>
<evidence type="ECO:0000259" key="3">
    <source>
        <dbReference type="Pfam" id="PF17853"/>
    </source>
</evidence>
<dbReference type="Gene3D" id="1.10.10.2840">
    <property type="entry name" value="PucR C-terminal helix-turn-helix domain"/>
    <property type="match status" value="1"/>
</dbReference>
<evidence type="ECO:0000259" key="2">
    <source>
        <dbReference type="Pfam" id="PF13556"/>
    </source>
</evidence>
<comment type="similarity">
    <text evidence="1">Belongs to the CdaR family.</text>
</comment>
<evidence type="ECO:0000313" key="4">
    <source>
        <dbReference type="EMBL" id="MVB10982.1"/>
    </source>
</evidence>
<evidence type="ECO:0000256" key="1">
    <source>
        <dbReference type="ARBA" id="ARBA00006754"/>
    </source>
</evidence>
<dbReference type="InterPro" id="IPR051448">
    <property type="entry name" value="CdaR-like_regulators"/>
</dbReference>
<dbReference type="Pfam" id="PF17853">
    <property type="entry name" value="GGDEF_2"/>
    <property type="match status" value="1"/>
</dbReference>
<feature type="domain" description="PucR C-terminal helix-turn-helix" evidence="2">
    <location>
        <begin position="295"/>
        <end position="349"/>
    </location>
</feature>
<proteinExistence type="inferred from homology"/>
<dbReference type="KEGG" id="cfem:HCR03_11625"/>
<name>A0A6N8HYY5_9FIRM</name>